<feature type="transmembrane region" description="Helical" evidence="1">
    <location>
        <begin position="36"/>
        <end position="54"/>
    </location>
</feature>
<evidence type="ECO:0000313" key="3">
    <source>
        <dbReference type="Proteomes" id="UP000076761"/>
    </source>
</evidence>
<reference evidence="2 3" key="1">
    <citation type="journal article" date="2016" name="Mol. Biol. Evol.">
        <title>Comparative Genomics of Early-Diverging Mushroom-Forming Fungi Provides Insights into the Origins of Lignocellulose Decay Capabilities.</title>
        <authorList>
            <person name="Nagy L.G."/>
            <person name="Riley R."/>
            <person name="Tritt A."/>
            <person name="Adam C."/>
            <person name="Daum C."/>
            <person name="Floudas D."/>
            <person name="Sun H."/>
            <person name="Yadav J.S."/>
            <person name="Pangilinan J."/>
            <person name="Larsson K.H."/>
            <person name="Matsuura K."/>
            <person name="Barry K."/>
            <person name="Labutti K."/>
            <person name="Kuo R."/>
            <person name="Ohm R.A."/>
            <person name="Bhattacharya S.S."/>
            <person name="Shirouzu T."/>
            <person name="Yoshinaga Y."/>
            <person name="Martin F.M."/>
            <person name="Grigoriev I.V."/>
            <person name="Hibbett D.S."/>
        </authorList>
    </citation>
    <scope>NUCLEOTIDE SEQUENCE [LARGE SCALE GENOMIC DNA]</scope>
    <source>
        <strain evidence="2 3">HHB14362 ss-1</strain>
    </source>
</reference>
<proteinExistence type="predicted"/>
<dbReference type="Proteomes" id="UP000076761">
    <property type="component" value="Unassembled WGS sequence"/>
</dbReference>
<sequence length="200" mass="22258">MTRNSWRDWDWEICRAGDVSDICATVDVVGDQRLDFALATIALIIMCVVLHISFGKTGAATFPGTHHERVYDYGIPREKIQRPSRLTYFPSQALSPTASAPQTIDPLYAHTRPNPRCFLSRNFSRIDQICRGQGQLEQGVRLAIPSTTFDTYITPSALFGRTCTQTWHSGDKGRGRGDIHREGDVPGIYLCSGRQAASVL</sequence>
<gene>
    <name evidence="2" type="ORF">NEOLEDRAFT_887454</name>
</gene>
<keyword evidence="3" id="KW-1185">Reference proteome</keyword>
<keyword evidence="1" id="KW-0472">Membrane</keyword>
<dbReference type="AlphaFoldDB" id="A0A165NX89"/>
<evidence type="ECO:0000256" key="1">
    <source>
        <dbReference type="SAM" id="Phobius"/>
    </source>
</evidence>
<name>A0A165NX89_9AGAM</name>
<organism evidence="2 3">
    <name type="scientific">Neolentinus lepideus HHB14362 ss-1</name>
    <dbReference type="NCBI Taxonomy" id="1314782"/>
    <lineage>
        <taxon>Eukaryota</taxon>
        <taxon>Fungi</taxon>
        <taxon>Dikarya</taxon>
        <taxon>Basidiomycota</taxon>
        <taxon>Agaricomycotina</taxon>
        <taxon>Agaricomycetes</taxon>
        <taxon>Gloeophyllales</taxon>
        <taxon>Gloeophyllaceae</taxon>
        <taxon>Neolentinus</taxon>
    </lineage>
</organism>
<dbReference type="InParanoid" id="A0A165NX89"/>
<accession>A0A165NX89</accession>
<evidence type="ECO:0000313" key="2">
    <source>
        <dbReference type="EMBL" id="KZT20234.1"/>
    </source>
</evidence>
<keyword evidence="1" id="KW-0812">Transmembrane</keyword>
<protein>
    <submittedName>
        <fullName evidence="2">Uncharacterized protein</fullName>
    </submittedName>
</protein>
<dbReference type="EMBL" id="KV425624">
    <property type="protein sequence ID" value="KZT20234.1"/>
    <property type="molecule type" value="Genomic_DNA"/>
</dbReference>
<keyword evidence="1" id="KW-1133">Transmembrane helix</keyword>